<dbReference type="PhylomeDB" id="A0A0A2KWM7"/>
<keyword evidence="2" id="KW-1185">Reference proteome</keyword>
<comment type="caution">
    <text evidence="1">The sequence shown here is derived from an EMBL/GenBank/DDBJ whole genome shotgun (WGS) entry which is preliminary data.</text>
</comment>
<dbReference type="EMBL" id="JQGA01000948">
    <property type="protein sequence ID" value="KGO71306.1"/>
    <property type="molecule type" value="Genomic_DNA"/>
</dbReference>
<dbReference type="HOGENOM" id="CLU_2868383_0_0_1"/>
<reference evidence="1 2" key="1">
    <citation type="journal article" date="2015" name="Mol. Plant Microbe Interact.">
        <title>Genome, transcriptome, and functional analyses of Penicillium expansum provide new insights into secondary metabolism and pathogenicity.</title>
        <authorList>
            <person name="Ballester A.R."/>
            <person name="Marcet-Houben M."/>
            <person name="Levin E."/>
            <person name="Sela N."/>
            <person name="Selma-Lazaro C."/>
            <person name="Carmona L."/>
            <person name="Wisniewski M."/>
            <person name="Droby S."/>
            <person name="Gonzalez-Candelas L."/>
            <person name="Gabaldon T."/>
        </authorList>
    </citation>
    <scope>NUCLEOTIDE SEQUENCE [LARGE SCALE GENOMIC DNA]</scope>
    <source>
        <strain evidence="1 2">PHI-1</strain>
    </source>
</reference>
<evidence type="ECO:0000313" key="1">
    <source>
        <dbReference type="EMBL" id="KGO71306.1"/>
    </source>
</evidence>
<accession>A0A0A2KWM7</accession>
<dbReference type="InterPro" id="IPR023213">
    <property type="entry name" value="CAT-like_dom_sf"/>
</dbReference>
<gene>
    <name evidence="1" type="ORF">PITC_062710</name>
</gene>
<dbReference type="STRING" id="40296.A0A0A2KWM7"/>
<sequence length="64" mass="7364">MFHQKFMHSSWSRTSCYDLDFNLGLGKPEVARRLYFTPFEGLGYLMPQSAAGEMLVGICLRDED</sequence>
<protein>
    <submittedName>
        <fullName evidence="1">Uncharacterized protein</fullName>
    </submittedName>
</protein>
<dbReference type="Proteomes" id="UP000030104">
    <property type="component" value="Unassembled WGS sequence"/>
</dbReference>
<name>A0A0A2KWM7_PENIT</name>
<dbReference type="OrthoDB" id="1862401at2759"/>
<dbReference type="AlphaFoldDB" id="A0A0A2KWM7"/>
<organism evidence="1 2">
    <name type="scientific">Penicillium italicum</name>
    <name type="common">Blue mold</name>
    <dbReference type="NCBI Taxonomy" id="40296"/>
    <lineage>
        <taxon>Eukaryota</taxon>
        <taxon>Fungi</taxon>
        <taxon>Dikarya</taxon>
        <taxon>Ascomycota</taxon>
        <taxon>Pezizomycotina</taxon>
        <taxon>Eurotiomycetes</taxon>
        <taxon>Eurotiomycetidae</taxon>
        <taxon>Eurotiales</taxon>
        <taxon>Aspergillaceae</taxon>
        <taxon>Penicillium</taxon>
    </lineage>
</organism>
<evidence type="ECO:0000313" key="2">
    <source>
        <dbReference type="Proteomes" id="UP000030104"/>
    </source>
</evidence>
<proteinExistence type="predicted"/>
<dbReference type="Gene3D" id="3.30.559.10">
    <property type="entry name" value="Chloramphenicol acetyltransferase-like domain"/>
    <property type="match status" value="2"/>
</dbReference>